<keyword evidence="1" id="KW-0812">Transmembrane</keyword>
<name>A0A0G0SUM9_9BACT</name>
<evidence type="ECO:0000313" key="3">
    <source>
        <dbReference type="Proteomes" id="UP000034687"/>
    </source>
</evidence>
<protein>
    <submittedName>
        <fullName evidence="2">Uncharacterized protein</fullName>
    </submittedName>
</protein>
<evidence type="ECO:0000256" key="1">
    <source>
        <dbReference type="SAM" id="Phobius"/>
    </source>
</evidence>
<dbReference type="EMBL" id="LBXW01000019">
    <property type="protein sequence ID" value="KKR38510.1"/>
    <property type="molecule type" value="Genomic_DNA"/>
</dbReference>
<evidence type="ECO:0000313" key="2">
    <source>
        <dbReference type="EMBL" id="KKR38510.1"/>
    </source>
</evidence>
<dbReference type="Proteomes" id="UP000034687">
    <property type="component" value="Unassembled WGS sequence"/>
</dbReference>
<keyword evidence="1" id="KW-1133">Transmembrane helix</keyword>
<keyword evidence="1" id="KW-0472">Membrane</keyword>
<feature type="transmembrane region" description="Helical" evidence="1">
    <location>
        <begin position="59"/>
        <end position="79"/>
    </location>
</feature>
<gene>
    <name evidence="2" type="ORF">UT72_C0019G0004</name>
</gene>
<dbReference type="AlphaFoldDB" id="A0A0G0SUM9"/>
<comment type="caution">
    <text evidence="2">The sequence shown here is derived from an EMBL/GenBank/DDBJ whole genome shotgun (WGS) entry which is preliminary data.</text>
</comment>
<organism evidence="2 3">
    <name type="scientific">Candidatus Woesebacteria bacterium GW2011_GWB1_40_101</name>
    <dbReference type="NCBI Taxonomy" id="1618575"/>
    <lineage>
        <taxon>Bacteria</taxon>
        <taxon>Candidatus Woeseibacteriota</taxon>
    </lineage>
</organism>
<feature type="transmembrane region" description="Helical" evidence="1">
    <location>
        <begin position="27"/>
        <end position="47"/>
    </location>
</feature>
<reference evidence="2 3" key="1">
    <citation type="journal article" date="2015" name="Nature">
        <title>rRNA introns, odd ribosomes, and small enigmatic genomes across a large radiation of phyla.</title>
        <authorList>
            <person name="Brown C.T."/>
            <person name="Hug L.A."/>
            <person name="Thomas B.C."/>
            <person name="Sharon I."/>
            <person name="Castelle C.J."/>
            <person name="Singh A."/>
            <person name="Wilkins M.J."/>
            <person name="Williams K.H."/>
            <person name="Banfield J.F."/>
        </authorList>
    </citation>
    <scope>NUCLEOTIDE SEQUENCE [LARGE SCALE GENOMIC DNA]</scope>
</reference>
<accession>A0A0G0SUM9</accession>
<proteinExistence type="predicted"/>
<sequence>MDLAQIFSNFSPKFNLNLGNLSFSPSYLQAGIVLVLIFLLVLTMAQVRRHFIEWSFKGALFGIFFGFLLALILEGFLIVGGKTAITEIVGWKNAPQPILSFLDASRSQLVSVLGVSTEIPSSNAKIKTAPEEVLRSFQALSPSDLAKVKKLICAP</sequence>